<comment type="caution">
    <text evidence="7">The sequence shown here is derived from an EMBL/GenBank/DDBJ whole genome shotgun (WGS) entry which is preliminary data.</text>
</comment>
<evidence type="ECO:0000256" key="3">
    <source>
        <dbReference type="ARBA" id="ARBA00022692"/>
    </source>
</evidence>
<dbReference type="AlphaFoldDB" id="A0AAV9ZLS6"/>
<organism evidence="7 8">
    <name type="scientific">Favolaschia claudopus</name>
    <dbReference type="NCBI Taxonomy" id="2862362"/>
    <lineage>
        <taxon>Eukaryota</taxon>
        <taxon>Fungi</taxon>
        <taxon>Dikarya</taxon>
        <taxon>Basidiomycota</taxon>
        <taxon>Agaricomycotina</taxon>
        <taxon>Agaricomycetes</taxon>
        <taxon>Agaricomycetidae</taxon>
        <taxon>Agaricales</taxon>
        <taxon>Marasmiineae</taxon>
        <taxon>Mycenaceae</taxon>
        <taxon>Favolaschia</taxon>
    </lineage>
</organism>
<feature type="transmembrane region" description="Helical" evidence="6">
    <location>
        <begin position="173"/>
        <end position="196"/>
    </location>
</feature>
<evidence type="ECO:0000256" key="1">
    <source>
        <dbReference type="ARBA" id="ARBA00004141"/>
    </source>
</evidence>
<gene>
    <name evidence="7" type="ORF">R3P38DRAFT_3230780</name>
</gene>
<evidence type="ECO:0000313" key="7">
    <source>
        <dbReference type="EMBL" id="KAK6985120.1"/>
    </source>
</evidence>
<dbReference type="Proteomes" id="UP001362999">
    <property type="component" value="Unassembled WGS sequence"/>
</dbReference>
<dbReference type="GO" id="GO:0022857">
    <property type="term" value="F:transmembrane transporter activity"/>
    <property type="evidence" value="ECO:0007669"/>
    <property type="project" value="TreeGrafter"/>
</dbReference>
<proteinExistence type="predicted"/>
<keyword evidence="5 6" id="KW-0472">Membrane</keyword>
<feature type="transmembrane region" description="Helical" evidence="6">
    <location>
        <begin position="37"/>
        <end position="58"/>
    </location>
</feature>
<keyword evidence="8" id="KW-1185">Reference proteome</keyword>
<dbReference type="PANTHER" id="PTHR43791:SF70">
    <property type="entry name" value="MAJOR FACILITATOR SUPERFAMILY (MFS) PROFILE DOMAIN-CONTAINING PROTEIN"/>
    <property type="match status" value="1"/>
</dbReference>
<name>A0AAV9ZLS6_9AGAR</name>
<accession>A0AAV9ZLS6</accession>
<evidence type="ECO:0000256" key="6">
    <source>
        <dbReference type="SAM" id="Phobius"/>
    </source>
</evidence>
<evidence type="ECO:0000313" key="8">
    <source>
        <dbReference type="Proteomes" id="UP001362999"/>
    </source>
</evidence>
<keyword evidence="3 6" id="KW-0812">Transmembrane</keyword>
<evidence type="ECO:0000256" key="4">
    <source>
        <dbReference type="ARBA" id="ARBA00022989"/>
    </source>
</evidence>
<dbReference type="PANTHER" id="PTHR43791">
    <property type="entry name" value="PERMEASE-RELATED"/>
    <property type="match status" value="1"/>
</dbReference>
<evidence type="ECO:0000256" key="2">
    <source>
        <dbReference type="ARBA" id="ARBA00022448"/>
    </source>
</evidence>
<keyword evidence="2" id="KW-0813">Transport</keyword>
<comment type="subcellular location">
    <subcellularLocation>
        <location evidence="1">Membrane</location>
        <topology evidence="1">Multi-pass membrane protein</topology>
    </subcellularLocation>
</comment>
<protein>
    <submittedName>
        <fullName evidence="7">Uncharacterized protein</fullName>
    </submittedName>
</protein>
<dbReference type="SUPFAM" id="SSF103473">
    <property type="entry name" value="MFS general substrate transporter"/>
    <property type="match status" value="1"/>
</dbReference>
<dbReference type="InterPro" id="IPR036259">
    <property type="entry name" value="MFS_trans_sf"/>
</dbReference>
<evidence type="ECO:0000256" key="5">
    <source>
        <dbReference type="ARBA" id="ARBA00023136"/>
    </source>
</evidence>
<dbReference type="EMBL" id="JAWWNJ010000132">
    <property type="protein sequence ID" value="KAK6985120.1"/>
    <property type="molecule type" value="Genomic_DNA"/>
</dbReference>
<reference evidence="7 8" key="1">
    <citation type="journal article" date="2024" name="J Genomics">
        <title>Draft genome sequencing and assembly of Favolaschia claudopus CIRM-BRFM 2984 isolated from oak limbs.</title>
        <authorList>
            <person name="Navarro D."/>
            <person name="Drula E."/>
            <person name="Chaduli D."/>
            <person name="Cazenave R."/>
            <person name="Ahrendt S."/>
            <person name="Wang J."/>
            <person name="Lipzen A."/>
            <person name="Daum C."/>
            <person name="Barry K."/>
            <person name="Grigoriev I.V."/>
            <person name="Favel A."/>
            <person name="Rosso M.N."/>
            <person name="Martin F."/>
        </authorList>
    </citation>
    <scope>NUCLEOTIDE SEQUENCE [LARGE SCALE GENOMIC DNA]</scope>
    <source>
        <strain evidence="7 8">CIRM-BRFM 2984</strain>
    </source>
</reference>
<dbReference type="GO" id="GO:0016020">
    <property type="term" value="C:membrane"/>
    <property type="evidence" value="ECO:0007669"/>
    <property type="project" value="UniProtKB-SubCell"/>
</dbReference>
<keyword evidence="4 6" id="KW-1133">Transmembrane helix</keyword>
<sequence>MNRRQPQTLSLCPEIAVTHPDLTPIHMVCFPSNDSKFLLNASLASIPSVLVAGTLLFLDKTAFNYANLFGFQPALKLHGNQFKVYFGNAVAQYPIQVVIGKYVCRSSISRLISSFFSDSYYEGFMCGLIVLTSKLSMSLIRIAAIVPQCTNFETVMINRFVLGMFEASTSPGLTLMTFYILGGVTMAWSIVILFFLPDSPASARFLKPEMRVLAAVPRPNTLAIKNKKFKKEQAWVAVKDIKIWILFSPVQ</sequence>